<keyword evidence="2" id="KW-0325">Glycoprotein</keyword>
<evidence type="ECO:0000256" key="2">
    <source>
        <dbReference type="ARBA" id="ARBA00023180"/>
    </source>
</evidence>
<feature type="chain" id="PRO_5043393653" description="Protein sleepless" evidence="3">
    <location>
        <begin position="26"/>
        <end position="141"/>
    </location>
</feature>
<dbReference type="InterPro" id="IPR045860">
    <property type="entry name" value="Snake_toxin-like_sf"/>
</dbReference>
<proteinExistence type="predicted"/>
<evidence type="ECO:0000256" key="1">
    <source>
        <dbReference type="ARBA" id="ARBA00022729"/>
    </source>
</evidence>
<dbReference type="PANTHER" id="PTHR33562">
    <property type="entry name" value="ATILLA, ISOFORM B-RELATED-RELATED"/>
    <property type="match status" value="1"/>
</dbReference>
<dbReference type="PANTHER" id="PTHR33562:SF2">
    <property type="entry name" value="PROTEIN QUIVER"/>
    <property type="match status" value="1"/>
</dbReference>
<evidence type="ECO:0000256" key="3">
    <source>
        <dbReference type="SAM" id="SignalP"/>
    </source>
</evidence>
<comment type="caution">
    <text evidence="4">The sequence shown here is derived from an EMBL/GenBank/DDBJ whole genome shotgun (WGS) entry which is preliminary data.</text>
</comment>
<evidence type="ECO:0000313" key="5">
    <source>
        <dbReference type="Proteomes" id="UP001497497"/>
    </source>
</evidence>
<dbReference type="CDD" id="cd00117">
    <property type="entry name" value="TFP"/>
    <property type="match status" value="1"/>
</dbReference>
<gene>
    <name evidence="4" type="ORF">GSLYS_00007452001</name>
</gene>
<feature type="signal peptide" evidence="3">
    <location>
        <begin position="1"/>
        <end position="25"/>
    </location>
</feature>
<name>A0AAV2HJ30_LYMST</name>
<dbReference type="GO" id="GO:0032222">
    <property type="term" value="P:regulation of synaptic transmission, cholinergic"/>
    <property type="evidence" value="ECO:0007669"/>
    <property type="project" value="InterPro"/>
</dbReference>
<keyword evidence="1 3" id="KW-0732">Signal</keyword>
<sequence length="141" mass="15780">MNYFVDYHPWIALLLFLCIPSKMKTGAIQCFSCNSQLDSSCSSNSLDKFKTTCPENSVGCRKIVFFFSENAQVDLVERTVRQCAKTKNENGCKSVFGTNGKRFKTTVCECPVDFCNVGASIKTMSHLLCASVLATLFFLYF</sequence>
<dbReference type="InterPro" id="IPR050975">
    <property type="entry name" value="Sleep_regulator"/>
</dbReference>
<evidence type="ECO:0008006" key="6">
    <source>
        <dbReference type="Google" id="ProtNLM"/>
    </source>
</evidence>
<dbReference type="EMBL" id="CAXITT010000144">
    <property type="protein sequence ID" value="CAL1533492.1"/>
    <property type="molecule type" value="Genomic_DNA"/>
</dbReference>
<reference evidence="4 5" key="1">
    <citation type="submission" date="2024-04" db="EMBL/GenBank/DDBJ databases">
        <authorList>
            <consortium name="Genoscope - CEA"/>
            <person name="William W."/>
        </authorList>
    </citation>
    <scope>NUCLEOTIDE SEQUENCE [LARGE SCALE GENOMIC DNA]</scope>
</reference>
<dbReference type="GO" id="GO:0030431">
    <property type="term" value="P:sleep"/>
    <property type="evidence" value="ECO:0007669"/>
    <property type="project" value="InterPro"/>
</dbReference>
<evidence type="ECO:0000313" key="4">
    <source>
        <dbReference type="EMBL" id="CAL1533492.1"/>
    </source>
</evidence>
<dbReference type="SUPFAM" id="SSF57302">
    <property type="entry name" value="Snake toxin-like"/>
    <property type="match status" value="1"/>
</dbReference>
<protein>
    <recommendedName>
        <fullName evidence="6">Protein sleepless</fullName>
    </recommendedName>
</protein>
<dbReference type="Proteomes" id="UP001497497">
    <property type="component" value="Unassembled WGS sequence"/>
</dbReference>
<keyword evidence="5" id="KW-1185">Reference proteome</keyword>
<organism evidence="4 5">
    <name type="scientific">Lymnaea stagnalis</name>
    <name type="common">Great pond snail</name>
    <name type="synonym">Helix stagnalis</name>
    <dbReference type="NCBI Taxonomy" id="6523"/>
    <lineage>
        <taxon>Eukaryota</taxon>
        <taxon>Metazoa</taxon>
        <taxon>Spiralia</taxon>
        <taxon>Lophotrochozoa</taxon>
        <taxon>Mollusca</taxon>
        <taxon>Gastropoda</taxon>
        <taxon>Heterobranchia</taxon>
        <taxon>Euthyneura</taxon>
        <taxon>Panpulmonata</taxon>
        <taxon>Hygrophila</taxon>
        <taxon>Lymnaeoidea</taxon>
        <taxon>Lymnaeidae</taxon>
        <taxon>Lymnaea</taxon>
    </lineage>
</organism>
<accession>A0AAV2HJ30</accession>
<dbReference type="InterPro" id="IPR031424">
    <property type="entry name" value="QVR-like"/>
</dbReference>
<dbReference type="AlphaFoldDB" id="A0AAV2HJ30"/>
<dbReference type="Pfam" id="PF17064">
    <property type="entry name" value="QVR"/>
    <property type="match status" value="1"/>
</dbReference>